<dbReference type="Gene3D" id="3.40.50.720">
    <property type="entry name" value="NAD(P)-binding Rossmann-like Domain"/>
    <property type="match status" value="1"/>
</dbReference>
<dbReference type="Pfam" id="PF00106">
    <property type="entry name" value="adh_short"/>
    <property type="match status" value="1"/>
</dbReference>
<dbReference type="EMBL" id="LFRF01000041">
    <property type="protein sequence ID" value="KND87164.1"/>
    <property type="molecule type" value="Genomic_DNA"/>
</dbReference>
<keyword evidence="5" id="KW-1185">Reference proteome</keyword>
<keyword evidence="3" id="KW-0560">Oxidoreductase</keyword>
<dbReference type="InterPro" id="IPR036291">
    <property type="entry name" value="NAD(P)-bd_dom_sf"/>
</dbReference>
<dbReference type="GO" id="GO:0005737">
    <property type="term" value="C:cytoplasm"/>
    <property type="evidence" value="ECO:0007669"/>
    <property type="project" value="TreeGrafter"/>
</dbReference>
<dbReference type="SUPFAM" id="SSF51735">
    <property type="entry name" value="NAD(P)-binding Rossmann-fold domains"/>
    <property type="match status" value="1"/>
</dbReference>
<dbReference type="GO" id="GO:0016491">
    <property type="term" value="F:oxidoreductase activity"/>
    <property type="evidence" value="ECO:0007669"/>
    <property type="project" value="UniProtKB-KW"/>
</dbReference>
<keyword evidence="2" id="KW-0521">NADP</keyword>
<dbReference type="PANTHER" id="PTHR43544">
    <property type="entry name" value="SHORT-CHAIN DEHYDROGENASE/REDUCTASE"/>
    <property type="match status" value="1"/>
</dbReference>
<evidence type="ECO:0000256" key="2">
    <source>
        <dbReference type="ARBA" id="ARBA00022857"/>
    </source>
</evidence>
<dbReference type="PRINTS" id="PR00081">
    <property type="entry name" value="GDHRDH"/>
</dbReference>
<comment type="caution">
    <text evidence="4">The sequence shown here is derived from an EMBL/GenBank/DDBJ whole genome shotgun (WGS) entry which is preliminary data.</text>
</comment>
<evidence type="ECO:0000256" key="1">
    <source>
        <dbReference type="ARBA" id="ARBA00006484"/>
    </source>
</evidence>
<organism evidence="4 5">
    <name type="scientific">Tolypocladium ophioglossoides (strain CBS 100239)</name>
    <name type="common">Snaketongue truffleclub</name>
    <name type="synonym">Elaphocordyceps ophioglossoides</name>
    <dbReference type="NCBI Taxonomy" id="1163406"/>
    <lineage>
        <taxon>Eukaryota</taxon>
        <taxon>Fungi</taxon>
        <taxon>Dikarya</taxon>
        <taxon>Ascomycota</taxon>
        <taxon>Pezizomycotina</taxon>
        <taxon>Sordariomycetes</taxon>
        <taxon>Hypocreomycetidae</taxon>
        <taxon>Hypocreales</taxon>
        <taxon>Ophiocordycipitaceae</taxon>
        <taxon>Tolypocladium</taxon>
    </lineage>
</organism>
<sequence>MTVQRNTDTVVLVTGATKGVRAPGSTEANSLSQFNCAQDSRVLVVKINAQSETDASDVVQALASQHGIDRLDIVIANAGIFDVAAHQKVVDMKLADLQEHIDVNAYGVIRLFQSTWPLLGKSEKPTFLLNSAGAASMGGMKTFAHFPLASYAASKMLANFFVLRLQIEHPNLIAFAVHPGSVVTENRTAAAAKLGVPVEGLSVDECVSSLLSLLDGATLATTSGTFVNVDGTPIPW</sequence>
<comment type="similarity">
    <text evidence="1">Belongs to the short-chain dehydrogenases/reductases (SDR) family.</text>
</comment>
<dbReference type="PANTHER" id="PTHR43544:SF7">
    <property type="entry name" value="NADB-LER2"/>
    <property type="match status" value="1"/>
</dbReference>
<dbReference type="InterPro" id="IPR051468">
    <property type="entry name" value="Fungal_SecMetab_SDRs"/>
</dbReference>
<evidence type="ECO:0000313" key="4">
    <source>
        <dbReference type="EMBL" id="KND87164.1"/>
    </source>
</evidence>
<protein>
    <submittedName>
        <fullName evidence="4">Norsolorinic acid ketoreductase</fullName>
    </submittedName>
</protein>
<dbReference type="Proteomes" id="UP000036947">
    <property type="component" value="Unassembled WGS sequence"/>
</dbReference>
<gene>
    <name evidence="4" type="ORF">TOPH_08242</name>
</gene>
<accession>A0A0L0MZF1</accession>
<evidence type="ECO:0000313" key="5">
    <source>
        <dbReference type="Proteomes" id="UP000036947"/>
    </source>
</evidence>
<name>A0A0L0MZF1_TOLOC</name>
<reference evidence="4 5" key="1">
    <citation type="journal article" date="2015" name="BMC Genomics">
        <title>The genome of the truffle-parasite Tolypocladium ophioglossoides and the evolution of antifungal peptaibiotics.</title>
        <authorList>
            <person name="Quandt C.A."/>
            <person name="Bushley K.E."/>
            <person name="Spatafora J.W."/>
        </authorList>
    </citation>
    <scope>NUCLEOTIDE SEQUENCE [LARGE SCALE GENOMIC DNA]</scope>
    <source>
        <strain evidence="4 5">CBS 100239</strain>
    </source>
</reference>
<dbReference type="OrthoDB" id="9876299at2759"/>
<dbReference type="AlphaFoldDB" id="A0A0L0MZF1"/>
<proteinExistence type="inferred from homology"/>
<dbReference type="InterPro" id="IPR002347">
    <property type="entry name" value="SDR_fam"/>
</dbReference>
<evidence type="ECO:0000256" key="3">
    <source>
        <dbReference type="ARBA" id="ARBA00023002"/>
    </source>
</evidence>